<reference evidence="3" key="1">
    <citation type="submission" date="2018-05" db="EMBL/GenBank/DDBJ databases">
        <title>Draft genome sequence of Stemphylium lycopersici strain CIDEFI 213.</title>
        <authorList>
            <person name="Medina R."/>
            <person name="Franco M.E.E."/>
            <person name="Lucentini C.G."/>
            <person name="Saparrat M.C.N."/>
            <person name="Balatti P.A."/>
        </authorList>
    </citation>
    <scope>NUCLEOTIDE SEQUENCE [LARGE SCALE GENOMIC DNA]</scope>
    <source>
        <strain evidence="3">CIDEFI 213</strain>
    </source>
</reference>
<comment type="caution">
    <text evidence="2">The sequence shown here is derived from an EMBL/GenBank/DDBJ whole genome shotgun (WGS) entry which is preliminary data.</text>
</comment>
<evidence type="ECO:0000313" key="3">
    <source>
        <dbReference type="Proteomes" id="UP000249619"/>
    </source>
</evidence>
<name>A0A364NDT3_STELY</name>
<keyword evidence="3" id="KW-1185">Reference proteome</keyword>
<dbReference type="AlphaFoldDB" id="A0A364NDT3"/>
<dbReference type="STRING" id="183478.A0A364NDT3"/>
<feature type="region of interest" description="Disordered" evidence="1">
    <location>
        <begin position="1"/>
        <end position="22"/>
    </location>
</feature>
<organism evidence="2 3">
    <name type="scientific">Stemphylium lycopersici</name>
    <name type="common">Tomato gray leaf spot disease fungus</name>
    <name type="synonym">Thyrospora lycopersici</name>
    <dbReference type="NCBI Taxonomy" id="183478"/>
    <lineage>
        <taxon>Eukaryota</taxon>
        <taxon>Fungi</taxon>
        <taxon>Dikarya</taxon>
        <taxon>Ascomycota</taxon>
        <taxon>Pezizomycotina</taxon>
        <taxon>Dothideomycetes</taxon>
        <taxon>Pleosporomycetidae</taxon>
        <taxon>Pleosporales</taxon>
        <taxon>Pleosporineae</taxon>
        <taxon>Pleosporaceae</taxon>
        <taxon>Stemphylium</taxon>
    </lineage>
</organism>
<dbReference type="Proteomes" id="UP000249619">
    <property type="component" value="Unassembled WGS sequence"/>
</dbReference>
<evidence type="ECO:0000313" key="2">
    <source>
        <dbReference type="EMBL" id="RAR15367.1"/>
    </source>
</evidence>
<dbReference type="EMBL" id="QGDH01000012">
    <property type="protein sequence ID" value="RAR15367.1"/>
    <property type="molecule type" value="Genomic_DNA"/>
</dbReference>
<feature type="compositionally biased region" description="Low complexity" evidence="1">
    <location>
        <begin position="7"/>
        <end position="22"/>
    </location>
</feature>
<proteinExistence type="predicted"/>
<sequence length="199" mass="21447">MATLRAPSSLPTTSPSPSLTPPQLSWLSGSWNVTHSTLPMWKKSRNVRITYSAIPSTSPAQIDDVVTYQNLSSDKLKTVHGVDRPFELPNTSPAPGEAEAGEVASLGYNWRGKGWLVIATSKWEILGYGDEEGAGNSWVVTYFAKTLFTPAGVDFYSRNGSLAPRTIEDIKAGLAGLGGDVAKLAEQVFEVKMDGDRTD</sequence>
<accession>A0A364NDT3</accession>
<gene>
    <name evidence="2" type="ORF">DDE83_001196</name>
</gene>
<protein>
    <submittedName>
        <fullName evidence="2">Uncharacterized protein</fullName>
    </submittedName>
</protein>
<evidence type="ECO:0000256" key="1">
    <source>
        <dbReference type="SAM" id="MobiDB-lite"/>
    </source>
</evidence>